<organism evidence="2 3">
    <name type="scientific">Actinomadura geliboluensis</name>
    <dbReference type="NCBI Taxonomy" id="882440"/>
    <lineage>
        <taxon>Bacteria</taxon>
        <taxon>Bacillati</taxon>
        <taxon>Actinomycetota</taxon>
        <taxon>Actinomycetes</taxon>
        <taxon>Streptosporangiales</taxon>
        <taxon>Thermomonosporaceae</taxon>
        <taxon>Actinomadura</taxon>
    </lineage>
</organism>
<evidence type="ECO:0000313" key="2">
    <source>
        <dbReference type="EMBL" id="TMR29582.1"/>
    </source>
</evidence>
<dbReference type="AlphaFoldDB" id="A0A5S4G9N8"/>
<comment type="caution">
    <text evidence="2">The sequence shown here is derived from an EMBL/GenBank/DDBJ whole genome shotgun (WGS) entry which is preliminary data.</text>
</comment>
<keyword evidence="1" id="KW-0472">Membrane</keyword>
<keyword evidence="1" id="KW-1133">Transmembrane helix</keyword>
<evidence type="ECO:0000313" key="3">
    <source>
        <dbReference type="Proteomes" id="UP000305238"/>
    </source>
</evidence>
<dbReference type="EMBL" id="VCKZ01000375">
    <property type="protein sequence ID" value="TMR29582.1"/>
    <property type="molecule type" value="Genomic_DNA"/>
</dbReference>
<protein>
    <submittedName>
        <fullName evidence="2">Uncharacterized protein</fullName>
    </submittedName>
</protein>
<sequence>MTFRKAGWTVFCVEEAAGVIESMPPPLKHFMIRFFCDFAVAGAAAIGAGGSPPGDPQDDSGVAYCVAVASASVFFDYVVLADIQEFRITKLVWLG</sequence>
<feature type="transmembrane region" description="Helical" evidence="1">
    <location>
        <begin position="61"/>
        <end position="80"/>
    </location>
</feature>
<accession>A0A5S4G9N8</accession>
<keyword evidence="1" id="KW-0812">Transmembrane</keyword>
<feature type="transmembrane region" description="Helical" evidence="1">
    <location>
        <begin position="30"/>
        <end position="49"/>
    </location>
</feature>
<keyword evidence="3" id="KW-1185">Reference proteome</keyword>
<gene>
    <name evidence="2" type="ORF">ETD96_35275</name>
</gene>
<reference evidence="2 3" key="1">
    <citation type="submission" date="2019-05" db="EMBL/GenBank/DDBJ databases">
        <title>Draft genome sequence of Actinomadura geliboluensis A8036.</title>
        <authorList>
            <person name="Saricaoglu S."/>
            <person name="Isik K."/>
        </authorList>
    </citation>
    <scope>NUCLEOTIDE SEQUENCE [LARGE SCALE GENOMIC DNA]</scope>
    <source>
        <strain evidence="2 3">A8036</strain>
    </source>
</reference>
<dbReference type="Proteomes" id="UP000305238">
    <property type="component" value="Unassembled WGS sequence"/>
</dbReference>
<evidence type="ECO:0000256" key="1">
    <source>
        <dbReference type="SAM" id="Phobius"/>
    </source>
</evidence>
<dbReference type="OrthoDB" id="3480317at2"/>
<proteinExistence type="predicted"/>
<name>A0A5S4G9N8_9ACTN</name>
<dbReference type="RefSeq" id="WP_138640811.1">
    <property type="nucleotide sequence ID" value="NZ_VCKZ01000375.1"/>
</dbReference>